<name>A0A2P2Q599_RHIMU</name>
<feature type="signal peptide" evidence="1">
    <location>
        <begin position="1"/>
        <end position="19"/>
    </location>
</feature>
<organism evidence="2">
    <name type="scientific">Rhizophora mucronata</name>
    <name type="common">Asiatic mangrove</name>
    <dbReference type="NCBI Taxonomy" id="61149"/>
    <lineage>
        <taxon>Eukaryota</taxon>
        <taxon>Viridiplantae</taxon>
        <taxon>Streptophyta</taxon>
        <taxon>Embryophyta</taxon>
        <taxon>Tracheophyta</taxon>
        <taxon>Spermatophyta</taxon>
        <taxon>Magnoliopsida</taxon>
        <taxon>eudicotyledons</taxon>
        <taxon>Gunneridae</taxon>
        <taxon>Pentapetalae</taxon>
        <taxon>rosids</taxon>
        <taxon>fabids</taxon>
        <taxon>Malpighiales</taxon>
        <taxon>Rhizophoraceae</taxon>
        <taxon>Rhizophora</taxon>
    </lineage>
</organism>
<proteinExistence type="predicted"/>
<reference evidence="2" key="1">
    <citation type="submission" date="2018-02" db="EMBL/GenBank/DDBJ databases">
        <title>Rhizophora mucronata_Transcriptome.</title>
        <authorList>
            <person name="Meera S.P."/>
            <person name="Sreeshan A."/>
            <person name="Augustine A."/>
        </authorList>
    </citation>
    <scope>NUCLEOTIDE SEQUENCE</scope>
    <source>
        <tissue evidence="2">Leaf</tissue>
    </source>
</reference>
<evidence type="ECO:0000256" key="1">
    <source>
        <dbReference type="SAM" id="SignalP"/>
    </source>
</evidence>
<evidence type="ECO:0000313" key="2">
    <source>
        <dbReference type="EMBL" id="MBX62167.1"/>
    </source>
</evidence>
<dbReference type="EMBL" id="GGEC01081683">
    <property type="protein sequence ID" value="MBX62167.1"/>
    <property type="molecule type" value="Transcribed_RNA"/>
</dbReference>
<keyword evidence="1" id="KW-0732">Signal</keyword>
<feature type="chain" id="PRO_5015160241" evidence="1">
    <location>
        <begin position="20"/>
        <end position="39"/>
    </location>
</feature>
<accession>A0A2P2Q599</accession>
<protein>
    <submittedName>
        <fullName evidence="2">Uncharacterized protein</fullName>
    </submittedName>
</protein>
<dbReference type="AlphaFoldDB" id="A0A2P2Q599"/>
<sequence>MTMLMLYIHYMFFVINARAIHSAMSTIVNSYSRVMDIDQ</sequence>